<gene>
    <name evidence="7" type="ORF">BJ508DRAFT_333448</name>
</gene>
<dbReference type="EMBL" id="ML119801">
    <property type="protein sequence ID" value="RPA74083.1"/>
    <property type="molecule type" value="Genomic_DNA"/>
</dbReference>
<keyword evidence="1" id="KW-0028">Amino-acid biosynthesis</keyword>
<evidence type="ECO:0000256" key="1">
    <source>
        <dbReference type="ARBA" id="ARBA00022605"/>
    </source>
</evidence>
<protein>
    <submittedName>
        <fullName evidence="7">Arad-like aldolase/epimerase</fullName>
    </submittedName>
</protein>
<keyword evidence="8" id="KW-1185">Reference proteome</keyword>
<dbReference type="SUPFAM" id="SSF53639">
    <property type="entry name" value="AraD/HMP-PK domain-like"/>
    <property type="match status" value="1"/>
</dbReference>
<feature type="region of interest" description="Disordered" evidence="5">
    <location>
        <begin position="1"/>
        <end position="22"/>
    </location>
</feature>
<reference evidence="7 8" key="1">
    <citation type="journal article" date="2018" name="Nat. Ecol. Evol.">
        <title>Pezizomycetes genomes reveal the molecular basis of ectomycorrhizal truffle lifestyle.</title>
        <authorList>
            <person name="Murat C."/>
            <person name="Payen T."/>
            <person name="Noel B."/>
            <person name="Kuo A."/>
            <person name="Morin E."/>
            <person name="Chen J."/>
            <person name="Kohler A."/>
            <person name="Krizsan K."/>
            <person name="Balestrini R."/>
            <person name="Da Silva C."/>
            <person name="Montanini B."/>
            <person name="Hainaut M."/>
            <person name="Levati E."/>
            <person name="Barry K.W."/>
            <person name="Belfiori B."/>
            <person name="Cichocki N."/>
            <person name="Clum A."/>
            <person name="Dockter R.B."/>
            <person name="Fauchery L."/>
            <person name="Guy J."/>
            <person name="Iotti M."/>
            <person name="Le Tacon F."/>
            <person name="Lindquist E.A."/>
            <person name="Lipzen A."/>
            <person name="Malagnac F."/>
            <person name="Mello A."/>
            <person name="Molinier V."/>
            <person name="Miyauchi S."/>
            <person name="Poulain J."/>
            <person name="Riccioni C."/>
            <person name="Rubini A."/>
            <person name="Sitrit Y."/>
            <person name="Splivallo R."/>
            <person name="Traeger S."/>
            <person name="Wang M."/>
            <person name="Zifcakova L."/>
            <person name="Wipf D."/>
            <person name="Zambonelli A."/>
            <person name="Paolocci F."/>
            <person name="Nowrousian M."/>
            <person name="Ottonello S."/>
            <person name="Baldrian P."/>
            <person name="Spatafora J.W."/>
            <person name="Henrissat B."/>
            <person name="Nagy L.G."/>
            <person name="Aury J.M."/>
            <person name="Wincker P."/>
            <person name="Grigoriev I.V."/>
            <person name="Bonfante P."/>
            <person name="Martin F.M."/>
        </authorList>
    </citation>
    <scope>NUCLEOTIDE SEQUENCE [LARGE SCALE GENOMIC DNA]</scope>
    <source>
        <strain evidence="7 8">RN42</strain>
    </source>
</reference>
<sequence>MCGDNASCQHEDNVIPPFKEPVTDEHTVTDNALVTSDDPMHPANIIVELCRLFYTLGWVTGTGGGISMREGQHLPRPLRRPKRAPPPLPNLHPLLQIPNLHPHPPTPPPPPPPRPSACTPLFLQAYLRRRAGACIHTHSMHAVLATLLNGGTQKVWKIRAAEMIKAIPRGGPGVGEVGTEEGKAGRGYFGCFEELCVPIIENRSREEDLREELERAMREYPECCAVLVRRHGVYVWGETVWKAKTQCESLDYLFQLSVEMTRMGLDPNADVKEIVY</sequence>
<dbReference type="Pfam" id="PF00596">
    <property type="entry name" value="Aldolase_II"/>
    <property type="match status" value="1"/>
</dbReference>
<dbReference type="Gene3D" id="3.40.225.10">
    <property type="entry name" value="Class II aldolase/adducin N-terminal domain"/>
    <property type="match status" value="2"/>
</dbReference>
<dbReference type="STRING" id="1160509.A0A3N4HJJ5"/>
<evidence type="ECO:0000256" key="5">
    <source>
        <dbReference type="SAM" id="MobiDB-lite"/>
    </source>
</evidence>
<dbReference type="Proteomes" id="UP000275078">
    <property type="component" value="Unassembled WGS sequence"/>
</dbReference>
<keyword evidence="2" id="KW-0862">Zinc</keyword>
<evidence type="ECO:0000313" key="8">
    <source>
        <dbReference type="Proteomes" id="UP000275078"/>
    </source>
</evidence>
<feature type="region of interest" description="Disordered" evidence="5">
    <location>
        <begin position="65"/>
        <end position="117"/>
    </location>
</feature>
<evidence type="ECO:0000256" key="3">
    <source>
        <dbReference type="ARBA" id="ARBA00023167"/>
    </source>
</evidence>
<dbReference type="PANTHER" id="PTHR10640">
    <property type="entry name" value="METHYLTHIORIBULOSE-1-PHOSPHATE DEHYDRATASE"/>
    <property type="match status" value="1"/>
</dbReference>
<evidence type="ECO:0000256" key="4">
    <source>
        <dbReference type="ARBA" id="ARBA00023239"/>
    </source>
</evidence>
<proteinExistence type="predicted"/>
<dbReference type="PANTHER" id="PTHR10640:SF7">
    <property type="entry name" value="METHYLTHIORIBULOSE-1-PHOSPHATE DEHYDRATASE"/>
    <property type="match status" value="1"/>
</dbReference>
<dbReference type="InterPro" id="IPR036409">
    <property type="entry name" value="Aldolase_II/adducin_N_sf"/>
</dbReference>
<dbReference type="GO" id="GO:0005737">
    <property type="term" value="C:cytoplasm"/>
    <property type="evidence" value="ECO:0007669"/>
    <property type="project" value="TreeGrafter"/>
</dbReference>
<keyword evidence="4" id="KW-0456">Lyase</keyword>
<accession>A0A3N4HJJ5</accession>
<dbReference type="OrthoDB" id="191080at2759"/>
<dbReference type="GO" id="GO:0019509">
    <property type="term" value="P:L-methionine salvage from methylthioadenosine"/>
    <property type="evidence" value="ECO:0007669"/>
    <property type="project" value="TreeGrafter"/>
</dbReference>
<dbReference type="FunFam" id="3.40.225.10:FF:000003">
    <property type="entry name" value="Methylthioribulose-1-phosphate dehydratase"/>
    <property type="match status" value="1"/>
</dbReference>
<dbReference type="AlphaFoldDB" id="A0A3N4HJJ5"/>
<dbReference type="InterPro" id="IPR001303">
    <property type="entry name" value="Aldolase_II/adducin_N"/>
</dbReference>
<feature type="compositionally biased region" description="Low complexity" evidence="5">
    <location>
        <begin position="91"/>
        <end position="100"/>
    </location>
</feature>
<dbReference type="GO" id="GO:0046570">
    <property type="term" value="F:methylthioribulose 1-phosphate dehydratase activity"/>
    <property type="evidence" value="ECO:0007669"/>
    <property type="project" value="TreeGrafter"/>
</dbReference>
<evidence type="ECO:0000256" key="2">
    <source>
        <dbReference type="ARBA" id="ARBA00022833"/>
    </source>
</evidence>
<name>A0A3N4HJJ5_ASCIM</name>
<organism evidence="7 8">
    <name type="scientific">Ascobolus immersus RN42</name>
    <dbReference type="NCBI Taxonomy" id="1160509"/>
    <lineage>
        <taxon>Eukaryota</taxon>
        <taxon>Fungi</taxon>
        <taxon>Dikarya</taxon>
        <taxon>Ascomycota</taxon>
        <taxon>Pezizomycotina</taxon>
        <taxon>Pezizomycetes</taxon>
        <taxon>Pezizales</taxon>
        <taxon>Ascobolaceae</taxon>
        <taxon>Ascobolus</taxon>
    </lineage>
</organism>
<feature type="compositionally biased region" description="Pro residues" evidence="5">
    <location>
        <begin position="101"/>
        <end position="115"/>
    </location>
</feature>
<evidence type="ECO:0000313" key="7">
    <source>
        <dbReference type="EMBL" id="RPA74083.1"/>
    </source>
</evidence>
<dbReference type="SMART" id="SM01007">
    <property type="entry name" value="Aldolase_II"/>
    <property type="match status" value="1"/>
</dbReference>
<feature type="domain" description="Class II aldolase/adducin N-terminal" evidence="6">
    <location>
        <begin position="44"/>
        <end position="258"/>
    </location>
</feature>
<keyword evidence="3" id="KW-0486">Methionine biosynthesis</keyword>
<evidence type="ECO:0000259" key="6">
    <source>
        <dbReference type="SMART" id="SM01007"/>
    </source>
</evidence>